<keyword evidence="2" id="KW-1185">Reference proteome</keyword>
<evidence type="ECO:0000313" key="1">
    <source>
        <dbReference type="EMBL" id="KAB2703164.1"/>
    </source>
</evidence>
<dbReference type="RefSeq" id="WP_094513581.1">
    <property type="nucleotide sequence ID" value="NZ_JBHEEP010000007.1"/>
</dbReference>
<gene>
    <name evidence="1" type="ORF">F9L03_13900</name>
</gene>
<dbReference type="EMBL" id="WBWF01000009">
    <property type="protein sequence ID" value="KAB2703164.1"/>
    <property type="molecule type" value="Genomic_DNA"/>
</dbReference>
<name>A0AB34DMA2_9HYPH</name>
<sequence>MKNRTFIAIVIAIALAGIDVPVRADGFKIHELMPIKQEFWSIFDTSAHHAEEPTNFRMSCCGTNDDQYLMIAIDRHVDEQGQENRTNEDYLTELDASSEKIGFKIEKIDVSPAIGRPIRLPNVGGLKGVNIFVVESGDRLTIQSAAPTEGAAENNARKALELAKSTSLGDEPVYGLSASHPG</sequence>
<reference evidence="1 2" key="1">
    <citation type="submission" date="2019-09" db="EMBL/GenBank/DDBJ databases">
        <title>Taxonomic organization of the family Brucellaceae based on a phylogenomic approach.</title>
        <authorList>
            <person name="Leclercq S."/>
            <person name="Cloeckaert A."/>
            <person name="Zygmunt M.S."/>
        </authorList>
    </citation>
    <scope>NUCLEOTIDE SEQUENCE [LARGE SCALE GENOMIC DNA]</scope>
    <source>
        <strain evidence="1 2">LUP23</strain>
    </source>
</reference>
<organism evidence="1 2">
    <name type="scientific">Brucella lupini</name>
    <dbReference type="NCBI Taxonomy" id="255457"/>
    <lineage>
        <taxon>Bacteria</taxon>
        <taxon>Pseudomonadati</taxon>
        <taxon>Pseudomonadota</taxon>
        <taxon>Alphaproteobacteria</taxon>
        <taxon>Hyphomicrobiales</taxon>
        <taxon>Brucellaceae</taxon>
        <taxon>Brucella/Ochrobactrum group</taxon>
        <taxon>Brucella</taxon>
    </lineage>
</organism>
<protein>
    <submittedName>
        <fullName evidence="1">Uncharacterized protein</fullName>
    </submittedName>
</protein>
<dbReference type="Proteomes" id="UP000435957">
    <property type="component" value="Unassembled WGS sequence"/>
</dbReference>
<accession>A0AB34DMA2</accession>
<proteinExistence type="predicted"/>
<evidence type="ECO:0000313" key="2">
    <source>
        <dbReference type="Proteomes" id="UP000435957"/>
    </source>
</evidence>
<comment type="caution">
    <text evidence="1">The sequence shown here is derived from an EMBL/GenBank/DDBJ whole genome shotgun (WGS) entry which is preliminary data.</text>
</comment>
<dbReference type="AlphaFoldDB" id="A0AB34DMA2"/>